<evidence type="ECO:0000259" key="2">
    <source>
        <dbReference type="Pfam" id="PF07969"/>
    </source>
</evidence>
<evidence type="ECO:0000256" key="1">
    <source>
        <dbReference type="SAM" id="MobiDB-lite"/>
    </source>
</evidence>
<dbReference type="PANTHER" id="PTHR22642">
    <property type="entry name" value="IMIDAZOLONEPROPIONASE"/>
    <property type="match status" value="1"/>
</dbReference>
<evidence type="ECO:0000313" key="4">
    <source>
        <dbReference type="Proteomes" id="UP000614741"/>
    </source>
</evidence>
<dbReference type="InterPro" id="IPR011059">
    <property type="entry name" value="Metal-dep_hydrolase_composite"/>
</dbReference>
<dbReference type="Gene3D" id="3.20.20.140">
    <property type="entry name" value="Metal-dependent hydrolases"/>
    <property type="match status" value="1"/>
</dbReference>
<gene>
    <name evidence="3" type="ORF">Cph01nite_16230</name>
</gene>
<dbReference type="SUPFAM" id="SSF51338">
    <property type="entry name" value="Composite domain of metallo-dependent hydrolases"/>
    <property type="match status" value="1"/>
</dbReference>
<feature type="domain" description="Amidohydrolase 3" evidence="2">
    <location>
        <begin position="54"/>
        <end position="508"/>
    </location>
</feature>
<dbReference type="Proteomes" id="UP000614741">
    <property type="component" value="Unassembled WGS sequence"/>
</dbReference>
<dbReference type="Gene3D" id="3.10.310.70">
    <property type="match status" value="1"/>
</dbReference>
<dbReference type="InterPro" id="IPR013108">
    <property type="entry name" value="Amidohydro_3"/>
</dbReference>
<dbReference type="InterPro" id="IPR032466">
    <property type="entry name" value="Metal_Hydrolase"/>
</dbReference>
<evidence type="ECO:0000313" key="3">
    <source>
        <dbReference type="EMBL" id="GIG39861.1"/>
    </source>
</evidence>
<proteinExistence type="predicted"/>
<accession>A0ABQ4DLS2</accession>
<dbReference type="Pfam" id="PF07969">
    <property type="entry name" value="Amidohydro_3"/>
    <property type="match status" value="1"/>
</dbReference>
<dbReference type="SUPFAM" id="SSF51556">
    <property type="entry name" value="Metallo-dependent hydrolases"/>
    <property type="match status" value="1"/>
</dbReference>
<comment type="caution">
    <text evidence="3">The sequence shown here is derived from an EMBL/GenBank/DDBJ whole genome shotgun (WGS) entry which is preliminary data.</text>
</comment>
<feature type="region of interest" description="Disordered" evidence="1">
    <location>
        <begin position="508"/>
        <end position="534"/>
    </location>
</feature>
<dbReference type="Gene3D" id="2.30.40.10">
    <property type="entry name" value="Urease, subunit C, domain 1"/>
    <property type="match status" value="1"/>
</dbReference>
<name>A0ABQ4DLS2_9CELL</name>
<protein>
    <submittedName>
        <fullName evidence="3">Amidohydrolase</fullName>
    </submittedName>
</protein>
<dbReference type="PANTHER" id="PTHR22642:SF2">
    <property type="entry name" value="PROTEIN LONG AFTER FAR-RED 3"/>
    <property type="match status" value="1"/>
</dbReference>
<organism evidence="3 4">
    <name type="scientific">Cellulomonas phragmiteti</name>
    <dbReference type="NCBI Taxonomy" id="478780"/>
    <lineage>
        <taxon>Bacteria</taxon>
        <taxon>Bacillati</taxon>
        <taxon>Actinomycetota</taxon>
        <taxon>Actinomycetes</taxon>
        <taxon>Micrococcales</taxon>
        <taxon>Cellulomonadaceae</taxon>
        <taxon>Cellulomonas</taxon>
    </lineage>
</organism>
<dbReference type="EMBL" id="BONP01000007">
    <property type="protein sequence ID" value="GIG39861.1"/>
    <property type="molecule type" value="Genomic_DNA"/>
</dbReference>
<reference evidence="3 4" key="1">
    <citation type="submission" date="2021-01" db="EMBL/GenBank/DDBJ databases">
        <title>Whole genome shotgun sequence of Cellulomonas phragmiteti NBRC 110785.</title>
        <authorList>
            <person name="Komaki H."/>
            <person name="Tamura T."/>
        </authorList>
    </citation>
    <scope>NUCLEOTIDE SEQUENCE [LARGE SCALE GENOMIC DNA]</scope>
    <source>
        <strain evidence="3 4">NBRC 110785</strain>
    </source>
</reference>
<keyword evidence="4" id="KW-1185">Reference proteome</keyword>
<sequence length="550" mass="56633">MALSWADVTSTLYRHGVVHSPTDPFAEALLVEDGVVAWMGSDDTADGLVAGVDEVVELQGALVAPGFVDAHVHLLETALAAAGLDLTADGGARTLGAALDAVARVAADRAAGDRRVLHGTGWDEGAWPEGRPPTRGELDAAAQGLPVYLARVDVHSAVVSSALADLAGLRDLPGWSDDGRVTGAAHHAAREVARAVRDDERSALYRDALKRAAAAGIVAVHEQSAPHVDTRAGLRELLATTAEAASGLPLVVGYRGELCVTVDDARELLADLPGLTGIGGDLNVDGSIGSRTAALRQPYTDAPGTSGTLHLSAEQIANHVTAVTRAGTHTAFHVIGDRALDELLLGLRAAADVEGTAAIAGAGHRVEHAEMVDAHSLAQIVLLGLRLSVQPAFDAAWGGAQGMYAARLGRGRAAALNPFADLAAAGVPLALGSDSPVTPFDPWAGVRAASAHHEPDQRISVRAAFRAATRGGWRLAGADHSGAGELRVGAPAHLAVWRAEHLVVQASRTSSWSADPRAGSPLLPDLGPDEPAPRCLRTTRAGVVLHDEMG</sequence>